<dbReference type="GO" id="GO:0006935">
    <property type="term" value="P:chemotaxis"/>
    <property type="evidence" value="ECO:0007669"/>
    <property type="project" value="InterPro"/>
</dbReference>
<dbReference type="Gene3D" id="2.40.50.180">
    <property type="entry name" value="CheA-289, Domain 4"/>
    <property type="match status" value="1"/>
</dbReference>
<feature type="domain" description="CheW-like" evidence="1">
    <location>
        <begin position="2"/>
        <end position="140"/>
    </location>
</feature>
<proteinExistence type="predicted"/>
<evidence type="ECO:0000313" key="2">
    <source>
        <dbReference type="EMBL" id="MXO57833.1"/>
    </source>
</evidence>
<evidence type="ECO:0000259" key="1">
    <source>
        <dbReference type="PROSITE" id="PS50851"/>
    </source>
</evidence>
<gene>
    <name evidence="2" type="ORF">GRI36_13195</name>
</gene>
<dbReference type="InterPro" id="IPR036061">
    <property type="entry name" value="CheW-like_dom_sf"/>
</dbReference>
<sequence>MGELIVMIEIAGRRAAIPAVEVQSVIELDQIYPVPQAPAHVTGLTAMRSQSLTVIDCHRALQQSGDASHGERSPVVEIGGHLYALQVDLVDDVIPAQSEIMPIKGGFGENWQRVARGMVETDRGPALLIDIKALVAGPQFAHAA</sequence>
<dbReference type="OrthoDB" id="7390823at2"/>
<dbReference type="PANTHER" id="PTHR22617:SF23">
    <property type="entry name" value="CHEMOTAXIS PROTEIN CHEW"/>
    <property type="match status" value="1"/>
</dbReference>
<dbReference type="EMBL" id="WTYS01000001">
    <property type="protein sequence ID" value="MXO57833.1"/>
    <property type="molecule type" value="Genomic_DNA"/>
</dbReference>
<comment type="caution">
    <text evidence="2">The sequence shown here is derived from an EMBL/GenBank/DDBJ whole genome shotgun (WGS) entry which is preliminary data.</text>
</comment>
<dbReference type="PANTHER" id="PTHR22617">
    <property type="entry name" value="CHEMOTAXIS SENSOR HISTIDINE KINASE-RELATED"/>
    <property type="match status" value="1"/>
</dbReference>
<evidence type="ECO:0000313" key="3">
    <source>
        <dbReference type="Proteomes" id="UP000468943"/>
    </source>
</evidence>
<dbReference type="GO" id="GO:0007165">
    <property type="term" value="P:signal transduction"/>
    <property type="evidence" value="ECO:0007669"/>
    <property type="project" value="InterPro"/>
</dbReference>
<dbReference type="AlphaFoldDB" id="A0A6I4SPS7"/>
<dbReference type="GO" id="GO:0005829">
    <property type="term" value="C:cytosol"/>
    <property type="evidence" value="ECO:0007669"/>
    <property type="project" value="TreeGrafter"/>
</dbReference>
<organism evidence="2 3">
    <name type="scientific">Pontixanthobacter gangjinensis</name>
    <dbReference type="NCBI Taxonomy" id="1028742"/>
    <lineage>
        <taxon>Bacteria</taxon>
        <taxon>Pseudomonadati</taxon>
        <taxon>Pseudomonadota</taxon>
        <taxon>Alphaproteobacteria</taxon>
        <taxon>Sphingomonadales</taxon>
        <taxon>Erythrobacteraceae</taxon>
        <taxon>Pontixanthobacter</taxon>
    </lineage>
</organism>
<dbReference type="SUPFAM" id="SSF50341">
    <property type="entry name" value="CheW-like"/>
    <property type="match status" value="1"/>
</dbReference>
<dbReference type="Pfam" id="PF01584">
    <property type="entry name" value="CheW"/>
    <property type="match status" value="1"/>
</dbReference>
<dbReference type="Gene3D" id="2.30.30.40">
    <property type="entry name" value="SH3 Domains"/>
    <property type="match status" value="1"/>
</dbReference>
<reference evidence="2 3" key="1">
    <citation type="submission" date="2019-12" db="EMBL/GenBank/DDBJ databases">
        <title>Genomic-based taxomic classification of the family Erythrobacteraceae.</title>
        <authorList>
            <person name="Xu L."/>
        </authorList>
    </citation>
    <scope>NUCLEOTIDE SEQUENCE [LARGE SCALE GENOMIC DNA]</scope>
    <source>
        <strain evidence="2 3">JCM 17802</strain>
    </source>
</reference>
<dbReference type="InterPro" id="IPR002545">
    <property type="entry name" value="CheW-lke_dom"/>
</dbReference>
<dbReference type="Proteomes" id="UP000468943">
    <property type="component" value="Unassembled WGS sequence"/>
</dbReference>
<keyword evidence="3" id="KW-1185">Reference proteome</keyword>
<name>A0A6I4SPS7_9SPHN</name>
<protein>
    <submittedName>
        <fullName evidence="2">Chemotaxis protein CheW</fullName>
    </submittedName>
</protein>
<dbReference type="PROSITE" id="PS50851">
    <property type="entry name" value="CHEW"/>
    <property type="match status" value="1"/>
</dbReference>
<accession>A0A6I4SPS7</accession>
<dbReference type="InterPro" id="IPR039315">
    <property type="entry name" value="CheW"/>
</dbReference>
<dbReference type="SMART" id="SM00260">
    <property type="entry name" value="CheW"/>
    <property type="match status" value="1"/>
</dbReference>